<organism evidence="1 2">
    <name type="scientific">Anisodus tanguticus</name>
    <dbReference type="NCBI Taxonomy" id="243964"/>
    <lineage>
        <taxon>Eukaryota</taxon>
        <taxon>Viridiplantae</taxon>
        <taxon>Streptophyta</taxon>
        <taxon>Embryophyta</taxon>
        <taxon>Tracheophyta</taxon>
        <taxon>Spermatophyta</taxon>
        <taxon>Magnoliopsida</taxon>
        <taxon>eudicotyledons</taxon>
        <taxon>Gunneridae</taxon>
        <taxon>Pentapetalae</taxon>
        <taxon>asterids</taxon>
        <taxon>lamiids</taxon>
        <taxon>Solanales</taxon>
        <taxon>Solanaceae</taxon>
        <taxon>Solanoideae</taxon>
        <taxon>Hyoscyameae</taxon>
        <taxon>Anisodus</taxon>
    </lineage>
</organism>
<dbReference type="Proteomes" id="UP001291623">
    <property type="component" value="Unassembled WGS sequence"/>
</dbReference>
<evidence type="ECO:0000313" key="2">
    <source>
        <dbReference type="Proteomes" id="UP001291623"/>
    </source>
</evidence>
<accession>A0AAE1RAA1</accession>
<protein>
    <submittedName>
        <fullName evidence="1">Uncharacterized protein</fullName>
    </submittedName>
</protein>
<name>A0AAE1RAA1_9SOLA</name>
<dbReference type="EMBL" id="JAVYJV010000018">
    <property type="protein sequence ID" value="KAK4347584.1"/>
    <property type="molecule type" value="Genomic_DNA"/>
</dbReference>
<proteinExistence type="predicted"/>
<evidence type="ECO:0000313" key="1">
    <source>
        <dbReference type="EMBL" id="KAK4347584.1"/>
    </source>
</evidence>
<reference evidence="1" key="1">
    <citation type="submission" date="2023-12" db="EMBL/GenBank/DDBJ databases">
        <title>Genome assembly of Anisodus tanguticus.</title>
        <authorList>
            <person name="Wang Y.-J."/>
        </authorList>
    </citation>
    <scope>NUCLEOTIDE SEQUENCE</scope>
    <source>
        <strain evidence="1">KB-2021</strain>
        <tissue evidence="1">Leaf</tissue>
    </source>
</reference>
<sequence>MKGKRQRSAEGREQEEEIGGGKGYMSCQLRGLFSLGGWINRRQGKAICRKEEQPEVARCNSKEPYLTDLVIFQNFLYLVIYRSVHVYRSEARKEEMEEREYLLHKASNFEETRCAPVITLYKFDVSAQFVGNLNGVWKCMFVYDSDRDQSTSVDASPEWLSIVEYVFLFSV</sequence>
<gene>
    <name evidence="1" type="ORF">RND71_033923</name>
</gene>
<dbReference type="AlphaFoldDB" id="A0AAE1RAA1"/>
<comment type="caution">
    <text evidence="1">The sequence shown here is derived from an EMBL/GenBank/DDBJ whole genome shotgun (WGS) entry which is preliminary data.</text>
</comment>
<keyword evidence="2" id="KW-1185">Reference proteome</keyword>